<proteinExistence type="predicted"/>
<comment type="caution">
    <text evidence="4">The sequence shown here is derived from an EMBL/GenBank/DDBJ whole genome shotgun (WGS) entry which is preliminary data.</text>
</comment>
<evidence type="ECO:0000313" key="5">
    <source>
        <dbReference type="Proteomes" id="UP000604046"/>
    </source>
</evidence>
<feature type="region of interest" description="Disordered" evidence="2">
    <location>
        <begin position="630"/>
        <end position="697"/>
    </location>
</feature>
<evidence type="ECO:0000256" key="1">
    <source>
        <dbReference type="PROSITE-ProRule" id="PRU00723"/>
    </source>
</evidence>
<protein>
    <recommendedName>
        <fullName evidence="3">C3H1-type domain-containing protein</fullName>
    </recommendedName>
</protein>
<gene>
    <name evidence="4" type="ORF">SNAT2548_LOCUS30911</name>
</gene>
<keyword evidence="1" id="KW-0862">Zinc</keyword>
<dbReference type="InterPro" id="IPR029021">
    <property type="entry name" value="Prot-tyrosine_phosphatase-like"/>
</dbReference>
<dbReference type="InterPro" id="IPR000571">
    <property type="entry name" value="Znf_CCCH"/>
</dbReference>
<dbReference type="Proteomes" id="UP000604046">
    <property type="component" value="Unassembled WGS sequence"/>
</dbReference>
<accession>A0A812TV45</accession>
<evidence type="ECO:0000259" key="3">
    <source>
        <dbReference type="PROSITE" id="PS50103"/>
    </source>
</evidence>
<name>A0A812TV45_9DINO</name>
<feature type="zinc finger region" description="C3H1-type" evidence="1">
    <location>
        <begin position="1333"/>
        <end position="1360"/>
    </location>
</feature>
<keyword evidence="5" id="KW-1185">Reference proteome</keyword>
<feature type="region of interest" description="Disordered" evidence="2">
    <location>
        <begin position="1456"/>
        <end position="1484"/>
    </location>
</feature>
<dbReference type="PANTHER" id="PTHR33050">
    <property type="entry name" value="REVERSE TRANSCRIPTASE DOMAIN-CONTAINING PROTEIN"/>
    <property type="match status" value="1"/>
</dbReference>
<organism evidence="4 5">
    <name type="scientific">Symbiodinium natans</name>
    <dbReference type="NCBI Taxonomy" id="878477"/>
    <lineage>
        <taxon>Eukaryota</taxon>
        <taxon>Sar</taxon>
        <taxon>Alveolata</taxon>
        <taxon>Dinophyceae</taxon>
        <taxon>Suessiales</taxon>
        <taxon>Symbiodiniaceae</taxon>
        <taxon>Symbiodinium</taxon>
    </lineage>
</organism>
<feature type="compositionally biased region" description="Polar residues" evidence="2">
    <location>
        <begin position="1775"/>
        <end position="1787"/>
    </location>
</feature>
<evidence type="ECO:0000313" key="4">
    <source>
        <dbReference type="EMBL" id="CAE7550444.1"/>
    </source>
</evidence>
<feature type="region of interest" description="Disordered" evidence="2">
    <location>
        <begin position="1775"/>
        <end position="1795"/>
    </location>
</feature>
<dbReference type="SUPFAM" id="SSF52799">
    <property type="entry name" value="(Phosphotyrosine protein) phosphatases II"/>
    <property type="match status" value="1"/>
</dbReference>
<dbReference type="PANTHER" id="PTHR33050:SF7">
    <property type="entry name" value="RIBONUCLEASE H"/>
    <property type="match status" value="1"/>
</dbReference>
<dbReference type="Gene3D" id="3.90.190.10">
    <property type="entry name" value="Protein tyrosine phosphatase superfamily"/>
    <property type="match status" value="1"/>
</dbReference>
<evidence type="ECO:0000256" key="2">
    <source>
        <dbReference type="SAM" id="MobiDB-lite"/>
    </source>
</evidence>
<feature type="domain" description="C3H1-type" evidence="3">
    <location>
        <begin position="1333"/>
        <end position="1360"/>
    </location>
</feature>
<dbReference type="PROSITE" id="PS50103">
    <property type="entry name" value="ZF_C3H1"/>
    <property type="match status" value="1"/>
</dbReference>
<keyword evidence="1" id="KW-0863">Zinc-finger</keyword>
<sequence>MPGSLGVYAAESLAADSAPEAAYTALDEYATQYASRWRTQHGYANDTDFAFAFASYEEARATGGTLIAEEWATIRSEASGSLFGAVASALDAPVGSSNLAAQVARRPTTFLKRVAAKGRLFRSCAHRDPPQAQSQVRLAEEFADELAEALYQLGAMKPAGEITAQLEQEWRAALRRRATGKILVTERPTLKGALLTFGELQVHMFERGRRFPPGAVDVDAFLFGGTKAQSRALAGLKWLAKTGTLGLELGGYDFRQNPQKEPKQAAVLVPTMVPILEQAVQDMYQANNPLWRALVGLWCCMTGCLRFEHLRRASPMRLSRSTFHFHCSRGKQRGNRAGFDFAVPAVFCSGWPWARLWLKSWQALPQGAQTYSGLPFDAAGAPFTTAQAIKVAQDIFTPHVGADVTSLTSYSFRRVGPTYANLAGWAASDQLALGDWLDTTKQKAQGITMPLRYSGARYTTSVRRKHWLAGSIGVLTSFATWDEIPGAELAKAESTGAAVMEVAIQRDLHTEWQSPIRLRETKPRFNVPRTLPLPDRVEYMMPRQINGKRVSASLRDGARLCVEYQRGRCSGPSPCPAGQHRCAILVQSGRVCGGSHPAKECREKRAVLAPLSPEREGTRPKVAAVVLRPRAGAPKASKEEAAALPPHPKKGPQRRALASDASDLPPLKRQRVESPAVPVRPPPEAPRRIPAEPVGPPPSRLLRGGHLAWRSGASNLEVHFDRLATVGGNSAQRPTKIWEGANGGILWLAGLPTEDTASSFPRCDIQLNWMQQAVTARGGVALPGALQLQISITDSTSRDDQWREAWPVIRQTLFTGGSVLGHCMAGRHRAATGQSLLLALVDNISFEEAQRRVSRLRDVEIHKAMAQGTVAKWVRYTRKNSMSGKVWPSPRAFIFTDRSQIHLEVEQGVPLCKHRQGSIASQRLKDVTEVESVEEAQGYDRPFCKDCLQRAAAKISRSCQPKARPILSAGVWSDHGFGLAMASFHLVPRDGADFRATLVSLQLNFEFADEILEALVKAKLKNLEEFRYFFESEAEIGVWVQRLNLGDVQGVQTARLRRTWAAVKVFFQHADAGRTKVGESDLDDLLDDTSLRDMKQQFWRRYRTRFPPELYPSDATLSRVTRELNKRLLCVFSVWKVKSLQFQLVTTSKKRRLGDGLFTEETEQEESVPHDWENYLDRLHILLTAYALAGVDQVAGAPQANQEHTLGADSTIFVQAPLDVLMEYYYRAKRSVVSLPAHKRLDWLQQRDSEERAVWVAKFRESTKTLGQVVREVFNLRDAHWIAIQSGGPGESSHNPTPKMLAAATTQLPSPPKLSSFQLGTPVAGKKVARVMKDGKRLCVEFQQGRCNKGAKCPDRHMCGIVLRGERVCGSTKHGAKDPESPLMADIFSGPNAPLTKAFLFCGWRCLTLDIQLDSSHDLAHPLRQQSLREQLKEADFVSAAFDCSTKSRAREVPRVFDDGRRGPGPLRSTRQPEGLDGLSPADQHRVKRDNNACGFMLQVMQEVAERGAGAMRENPVNSLHWLLQQEVAAFRTGLWADTHYDACCWGGARCKRQRLRHNIPEISSWPPLQCHHVHASDEWQPYLLNGRYVYPTKEEAEYTAPFVFAVAVSVSWWAVRVGRAKLAVPRMPTPCCVGRREEWPLMDPRSLRSWALAPLAISLGLGPASAEEAARIPPRKVVEAVIGADGTLPRNCIYVGPGHHRHRLARSKWAPPFTAGHDCAFDEFLPRYVQHIRDNLSDHLTELIGKVLVVDAVAEHPSEGDALAGLVFEHLSTVRSTSQPQQSTNPRGRARKRSHRFPRALGLAIAPLADASSIFSDFMRQEDVVLAVRKLFPEAWMTGFTFPCIEDLINAPPFDLYRRWLRVSELDWAGACGPATGPSTVRILQRAAGQQAGALSQRAALPPVISFGLPADVHFQQALARIRTPMPTEQAPVLDNDLQFAADFTASQRTRLRQWRQDAMGALRELKRRCAALDAHLRGFQQPALRRVTAARDVGLVAILVVLFAWPDTALPFSLIAGMPAVGFAPCYGIFPQMPADHISYEDVLGDWRAHNAKILQSIGPSRDDDFLLSQSTKDFESGFCSPPLTKQALLAQLKGKPFRLVPRCVITQSSGKKRIIDNADTGGQSASSRESNKLVLCSALRPAQHAQAVIARLPQGELERARESDSLESGGEDWPDAYRHCPMSEEEALCCLVVWWHREWQAPAFQIYSGLLFGLPLAVTSFNRYSRFSEAASRRVALTVTSSYFDDFNMVDWSSSKGSGQWAVGELNKCLGTPFAEEKRQPMAVQGSFLGLDHDLSEALQRGFVTFWARERLFTKMSDLIEQSETASSLKAGLAAKMFGLMNFLEQGMYGRVGCGGLAALCDRQRSKESDLSPDILQTFQLIRALLKFRPERRFWVSNPPVQRFIAASDAAEEKPQAGTGGFLLIWQQGASQVREGFVAACPEELYALWGPGDKKIAQLELSMVLFALVARPARFRMRRGIWYIDNTAALMALIRGRSDNSDLSRLAQLIHLCLFVFQTWIYWEWVPSKSNWSDAISRLGVDDEWHQSHSFSTSLAFFPFQLWALPLEAAIRVFEYL</sequence>
<dbReference type="InterPro" id="IPR052055">
    <property type="entry name" value="Hepadnavirus_pol/RT"/>
</dbReference>
<dbReference type="CDD" id="cd14494">
    <property type="entry name" value="PTP_DSP_cys"/>
    <property type="match status" value="1"/>
</dbReference>
<keyword evidence="1" id="KW-0479">Metal-binding</keyword>
<dbReference type="EMBL" id="CAJNDS010002631">
    <property type="protein sequence ID" value="CAE7550444.1"/>
    <property type="molecule type" value="Genomic_DNA"/>
</dbReference>
<reference evidence="4" key="1">
    <citation type="submission" date="2021-02" db="EMBL/GenBank/DDBJ databases">
        <authorList>
            <person name="Dougan E. K."/>
            <person name="Rhodes N."/>
            <person name="Thang M."/>
            <person name="Chan C."/>
        </authorList>
    </citation>
    <scope>NUCLEOTIDE SEQUENCE</scope>
</reference>
<dbReference type="GO" id="GO:0008270">
    <property type="term" value="F:zinc ion binding"/>
    <property type="evidence" value="ECO:0007669"/>
    <property type="project" value="UniProtKB-KW"/>
</dbReference>